<dbReference type="EMBL" id="LFZN01000122">
    <property type="protein sequence ID" value="KXS98093.1"/>
    <property type="molecule type" value="Genomic_DNA"/>
</dbReference>
<reference evidence="2 3" key="1">
    <citation type="submission" date="2015-07" db="EMBL/GenBank/DDBJ databases">
        <title>Comparative genomics of the Sigatoka disease complex on banana suggests a link between parallel evolutionary changes in Pseudocercospora fijiensis and Pseudocercospora eumusae and increased virulence on the banana host.</title>
        <authorList>
            <person name="Chang T.-C."/>
            <person name="Salvucci A."/>
            <person name="Crous P.W."/>
            <person name="Stergiopoulos I."/>
        </authorList>
    </citation>
    <scope>NUCLEOTIDE SEQUENCE [LARGE SCALE GENOMIC DNA]</scope>
    <source>
        <strain evidence="2 3">CBS 114824</strain>
    </source>
</reference>
<sequence>MPPTTRSQRKPNPPPTSSSPSSSALPNDETINIQAPPIATTEQETARYQQITTHIDRIGSEVQTLIRQGLSALEAPAEIRTYDASSSSQAEDEVAVAARINLAKQQELDQERTLLDQERRHLQKERAGLVREGEMLARERARLFEMRRRMMELGVPEGEEKEKEKEKEKTKEKWGNEREARR</sequence>
<accession>A0A139H6I8</accession>
<evidence type="ECO:0000256" key="1">
    <source>
        <dbReference type="SAM" id="MobiDB-lite"/>
    </source>
</evidence>
<name>A0A139H6I8_9PEZI</name>
<evidence type="ECO:0000313" key="2">
    <source>
        <dbReference type="EMBL" id="KXS98093.1"/>
    </source>
</evidence>
<dbReference type="Proteomes" id="UP000070133">
    <property type="component" value="Unassembled WGS sequence"/>
</dbReference>
<gene>
    <name evidence="2" type="ORF">AC578_10029</name>
</gene>
<comment type="caution">
    <text evidence="2">The sequence shown here is derived from an EMBL/GenBank/DDBJ whole genome shotgun (WGS) entry which is preliminary data.</text>
</comment>
<keyword evidence="3" id="KW-1185">Reference proteome</keyword>
<feature type="region of interest" description="Disordered" evidence="1">
    <location>
        <begin position="1"/>
        <end position="45"/>
    </location>
</feature>
<protein>
    <submittedName>
        <fullName evidence="2">Uncharacterized protein</fullName>
    </submittedName>
</protein>
<organism evidence="2 3">
    <name type="scientific">Pseudocercospora eumusae</name>
    <dbReference type="NCBI Taxonomy" id="321146"/>
    <lineage>
        <taxon>Eukaryota</taxon>
        <taxon>Fungi</taxon>
        <taxon>Dikarya</taxon>
        <taxon>Ascomycota</taxon>
        <taxon>Pezizomycotina</taxon>
        <taxon>Dothideomycetes</taxon>
        <taxon>Dothideomycetidae</taxon>
        <taxon>Mycosphaerellales</taxon>
        <taxon>Mycosphaerellaceae</taxon>
        <taxon>Pseudocercospora</taxon>
    </lineage>
</organism>
<feature type="compositionally biased region" description="Basic and acidic residues" evidence="1">
    <location>
        <begin position="158"/>
        <end position="182"/>
    </location>
</feature>
<feature type="region of interest" description="Disordered" evidence="1">
    <location>
        <begin position="153"/>
        <end position="182"/>
    </location>
</feature>
<evidence type="ECO:0000313" key="3">
    <source>
        <dbReference type="Proteomes" id="UP000070133"/>
    </source>
</evidence>
<dbReference type="AlphaFoldDB" id="A0A139H6I8"/>
<proteinExistence type="predicted"/>